<proteinExistence type="inferred from homology"/>
<dbReference type="Proteomes" id="UP000271087">
    <property type="component" value="Unassembled WGS sequence"/>
</dbReference>
<reference evidence="11 12" key="2">
    <citation type="submission" date="2018-08" db="EMBL/GenBank/DDBJ databases">
        <authorList>
            <person name="Laetsch R D."/>
            <person name="Stevens L."/>
            <person name="Kumar S."/>
            <person name="Blaxter L. M."/>
        </authorList>
    </citation>
    <scope>NUCLEOTIDE SEQUENCE [LARGE SCALE GENOMIC DNA]</scope>
</reference>
<keyword evidence="5" id="KW-0677">Repeat</keyword>
<dbReference type="Gene3D" id="1.50.40.10">
    <property type="entry name" value="Mitochondrial carrier domain"/>
    <property type="match status" value="1"/>
</dbReference>
<dbReference type="SUPFAM" id="SSF103506">
    <property type="entry name" value="Mitochondrial carrier"/>
    <property type="match status" value="1"/>
</dbReference>
<evidence type="ECO:0000313" key="12">
    <source>
        <dbReference type="Proteomes" id="UP000271087"/>
    </source>
</evidence>
<keyword evidence="12" id="KW-1185">Reference proteome</keyword>
<organism evidence="13">
    <name type="scientific">Onchocerca ochengi</name>
    <name type="common">Filarial nematode worm</name>
    <dbReference type="NCBI Taxonomy" id="42157"/>
    <lineage>
        <taxon>Eukaryota</taxon>
        <taxon>Metazoa</taxon>
        <taxon>Ecdysozoa</taxon>
        <taxon>Nematoda</taxon>
        <taxon>Chromadorea</taxon>
        <taxon>Rhabditida</taxon>
        <taxon>Spirurina</taxon>
        <taxon>Spiruromorpha</taxon>
        <taxon>Filarioidea</taxon>
        <taxon>Onchocercidae</taxon>
        <taxon>Onchocerca</taxon>
    </lineage>
</organism>
<dbReference type="WBParaSite" id="nOo.2.0.1.t04819-RA">
    <property type="protein sequence ID" value="nOo.2.0.1.t04819-RA"/>
    <property type="gene ID" value="nOo.2.0.1.g04819"/>
</dbReference>
<evidence type="ECO:0000256" key="8">
    <source>
        <dbReference type="PROSITE-ProRule" id="PRU00282"/>
    </source>
</evidence>
<keyword evidence="4 8" id="KW-0812">Transmembrane</keyword>
<evidence type="ECO:0000256" key="10">
    <source>
        <dbReference type="SAM" id="Phobius"/>
    </source>
</evidence>
<keyword evidence="7 8" id="KW-0472">Membrane</keyword>
<feature type="repeat" description="Solcar" evidence="8">
    <location>
        <begin position="158"/>
        <end position="243"/>
    </location>
</feature>
<protein>
    <submittedName>
        <fullName evidence="13">S-adenosylmethionine mitochondrial carrier protein</fullName>
    </submittedName>
</protein>
<dbReference type="InterPro" id="IPR023395">
    <property type="entry name" value="MCP_dom_sf"/>
</dbReference>
<feature type="transmembrane region" description="Helical" evidence="10">
    <location>
        <begin position="223"/>
        <end position="248"/>
    </location>
</feature>
<keyword evidence="6 10" id="KW-1133">Transmembrane helix</keyword>
<dbReference type="InterPro" id="IPR018108">
    <property type="entry name" value="MCP_transmembrane"/>
</dbReference>
<evidence type="ECO:0000313" key="11">
    <source>
        <dbReference type="EMBL" id="VDK74714.1"/>
    </source>
</evidence>
<feature type="repeat" description="Solcar" evidence="8">
    <location>
        <begin position="67"/>
        <end position="149"/>
    </location>
</feature>
<dbReference type="STRING" id="42157.A0A182E9V5"/>
<comment type="similarity">
    <text evidence="2 9">Belongs to the mitochondrial carrier (TC 2.A.29) family.</text>
</comment>
<dbReference type="EMBL" id="UYRW01001156">
    <property type="protein sequence ID" value="VDK74714.1"/>
    <property type="molecule type" value="Genomic_DNA"/>
</dbReference>
<evidence type="ECO:0000256" key="5">
    <source>
        <dbReference type="ARBA" id="ARBA00022737"/>
    </source>
</evidence>
<sequence length="250" mass="27334">MDWFGRPLFCGAVAGLFADLTLYPLDTIKTRLQSSEGFAAAGGLRDIYCGMGSVLIGSAPSAALFFSTVVVNAGAASFSEVVACVIRVPTELVKQRAQAKHIHHLRMICRTIYNRSGFFGFYQGFFSTVSREIPFSLIEFPLWEVLKQKVTRFRRKQCTPLESAICGSISGSIAAAVTTPFDVAKTQIMLNENTSRLGISATLAKIWRISGYRGLYAGVLPRSVWMGIGGFVFFGAYETAMLFTGILFSQ</sequence>
<evidence type="ECO:0000256" key="9">
    <source>
        <dbReference type="RuleBase" id="RU000488"/>
    </source>
</evidence>
<evidence type="ECO:0000256" key="2">
    <source>
        <dbReference type="ARBA" id="ARBA00006375"/>
    </source>
</evidence>
<dbReference type="OrthoDB" id="276989at2759"/>
<evidence type="ECO:0000256" key="4">
    <source>
        <dbReference type="ARBA" id="ARBA00022692"/>
    </source>
</evidence>
<name>A0A182E9V5_ONCOC</name>
<evidence type="ECO:0000256" key="6">
    <source>
        <dbReference type="ARBA" id="ARBA00022989"/>
    </source>
</evidence>
<evidence type="ECO:0000256" key="3">
    <source>
        <dbReference type="ARBA" id="ARBA00022448"/>
    </source>
</evidence>
<gene>
    <name evidence="11" type="ORF">NOO_LOCUS4819</name>
</gene>
<dbReference type="Pfam" id="PF00153">
    <property type="entry name" value="Mito_carr"/>
    <property type="match status" value="3"/>
</dbReference>
<evidence type="ECO:0000256" key="7">
    <source>
        <dbReference type="ARBA" id="ARBA00023136"/>
    </source>
</evidence>
<dbReference type="AlphaFoldDB" id="A0A182E9V5"/>
<dbReference type="GO" id="GO:0016020">
    <property type="term" value="C:membrane"/>
    <property type="evidence" value="ECO:0007669"/>
    <property type="project" value="UniProtKB-SubCell"/>
</dbReference>
<comment type="subcellular location">
    <subcellularLocation>
        <location evidence="1">Membrane</location>
        <topology evidence="1">Multi-pass membrane protein</topology>
    </subcellularLocation>
</comment>
<dbReference type="PROSITE" id="PS50920">
    <property type="entry name" value="SOLCAR"/>
    <property type="match status" value="2"/>
</dbReference>
<keyword evidence="3 9" id="KW-0813">Transport</keyword>
<evidence type="ECO:0000313" key="13">
    <source>
        <dbReference type="WBParaSite" id="nOo.2.0.1.t04819-RA"/>
    </source>
</evidence>
<dbReference type="PANTHER" id="PTHR45667">
    <property type="entry name" value="S-ADENOSYLMETHIONINE MITOCHONDRIAL CARRIER PROTEIN"/>
    <property type="match status" value="1"/>
</dbReference>
<evidence type="ECO:0000256" key="1">
    <source>
        <dbReference type="ARBA" id="ARBA00004141"/>
    </source>
</evidence>
<reference evidence="13" key="1">
    <citation type="submission" date="2016-06" db="UniProtKB">
        <authorList>
            <consortium name="WormBaseParasite"/>
        </authorList>
    </citation>
    <scope>IDENTIFICATION</scope>
</reference>
<accession>A0A182E9V5</accession>